<dbReference type="RefSeq" id="WP_127162709.1">
    <property type="nucleotide sequence ID" value="NZ_CP029822.1"/>
</dbReference>
<accession>A0A3Q9JN60</accession>
<evidence type="ECO:0000313" key="1">
    <source>
        <dbReference type="EMBL" id="AZS50391.1"/>
    </source>
</evidence>
<protein>
    <submittedName>
        <fullName evidence="1">Uncharacterized protein</fullName>
    </submittedName>
</protein>
<name>A0A3Q9JN60_9GAMM</name>
<gene>
    <name evidence="1" type="ORF">DM558_06200</name>
</gene>
<reference evidence="2" key="1">
    <citation type="submission" date="2018-06" db="EMBL/GenBank/DDBJ databases">
        <title>Complete genome of Pseudomonas insecticola strain QZS01.</title>
        <authorList>
            <person name="Wang J."/>
            <person name="Su Q."/>
        </authorList>
    </citation>
    <scope>NUCLEOTIDE SEQUENCE [LARGE SCALE GENOMIC DNA]</scope>
    <source>
        <strain evidence="2">QZS01</strain>
    </source>
</reference>
<dbReference type="Proteomes" id="UP000273143">
    <property type="component" value="Chromosome"/>
</dbReference>
<dbReference type="KEGG" id="emo:DM558_06200"/>
<dbReference type="AlphaFoldDB" id="A0A3Q9JN60"/>
<evidence type="ECO:0000313" key="2">
    <source>
        <dbReference type="Proteomes" id="UP000273143"/>
    </source>
</evidence>
<sequence length="111" mass="12475">MAEQIVDLYTQEALVKILEKLYPGNYKGITPNEKVALEVYKMIVDSKECTSSLNYIKPLLGGPIGVPRTLTSVAIKEIRQAIKKVSQDQHAIRCMESAAMKKKQDILYYGL</sequence>
<keyword evidence="2" id="KW-1185">Reference proteome</keyword>
<organism evidence="1 2">
    <name type="scientific">Entomomonas moraniae</name>
    <dbReference type="NCBI Taxonomy" id="2213226"/>
    <lineage>
        <taxon>Bacteria</taxon>
        <taxon>Pseudomonadati</taxon>
        <taxon>Pseudomonadota</taxon>
        <taxon>Gammaproteobacteria</taxon>
        <taxon>Pseudomonadales</taxon>
        <taxon>Pseudomonadaceae</taxon>
        <taxon>Entomomonas</taxon>
    </lineage>
</organism>
<dbReference type="EMBL" id="CP029822">
    <property type="protein sequence ID" value="AZS50391.1"/>
    <property type="molecule type" value="Genomic_DNA"/>
</dbReference>
<proteinExistence type="predicted"/>